<dbReference type="PROSITE" id="PS50103">
    <property type="entry name" value="ZF_C3H1"/>
    <property type="match status" value="1"/>
</dbReference>
<dbReference type="InterPro" id="IPR000571">
    <property type="entry name" value="Znf_CCCH"/>
</dbReference>
<evidence type="ECO:0000259" key="3">
    <source>
        <dbReference type="PROSITE" id="PS50103"/>
    </source>
</evidence>
<dbReference type="AlphaFoldDB" id="A0A2G8KA31"/>
<evidence type="ECO:0000313" key="4">
    <source>
        <dbReference type="EMBL" id="PIK44861.1"/>
    </source>
</evidence>
<evidence type="ECO:0000256" key="2">
    <source>
        <dbReference type="SAM" id="MobiDB-lite"/>
    </source>
</evidence>
<comment type="caution">
    <text evidence="4">The sequence shown here is derived from an EMBL/GenBank/DDBJ whole genome shotgun (WGS) entry which is preliminary data.</text>
</comment>
<dbReference type="EMBL" id="MRZV01000748">
    <property type="protein sequence ID" value="PIK44861.1"/>
    <property type="molecule type" value="Genomic_DNA"/>
</dbReference>
<dbReference type="GO" id="GO:0005634">
    <property type="term" value="C:nucleus"/>
    <property type="evidence" value="ECO:0007669"/>
    <property type="project" value="TreeGrafter"/>
</dbReference>
<dbReference type="PANTHER" id="PTHR12876:SF35">
    <property type="entry name" value="LD08718P-RELATED"/>
    <property type="match status" value="1"/>
</dbReference>
<dbReference type="GO" id="GO:0008270">
    <property type="term" value="F:zinc ion binding"/>
    <property type="evidence" value="ECO:0007669"/>
    <property type="project" value="UniProtKB-KW"/>
</dbReference>
<feature type="region of interest" description="Disordered" evidence="2">
    <location>
        <begin position="169"/>
        <end position="270"/>
    </location>
</feature>
<keyword evidence="5" id="KW-1185">Reference proteome</keyword>
<feature type="compositionally biased region" description="Polar residues" evidence="2">
    <location>
        <begin position="182"/>
        <end position="191"/>
    </location>
</feature>
<feature type="compositionally biased region" description="Polar residues" evidence="2">
    <location>
        <begin position="241"/>
        <end position="270"/>
    </location>
</feature>
<dbReference type="PANTHER" id="PTHR12876">
    <property type="entry name" value="N4BP1-RELATED"/>
    <property type="match status" value="1"/>
</dbReference>
<keyword evidence="1" id="KW-0863">Zinc-finger</keyword>
<dbReference type="GO" id="GO:0004521">
    <property type="term" value="F:RNA endonuclease activity"/>
    <property type="evidence" value="ECO:0007669"/>
    <property type="project" value="TreeGrafter"/>
</dbReference>
<dbReference type="OrthoDB" id="392925at2759"/>
<dbReference type="Proteomes" id="UP000230750">
    <property type="component" value="Unassembled WGS sequence"/>
</dbReference>
<dbReference type="InterPro" id="IPR051101">
    <property type="entry name" value="ZC3H12/N4BP1_RNase_Reg"/>
</dbReference>
<organism evidence="4 5">
    <name type="scientific">Stichopus japonicus</name>
    <name type="common">Sea cucumber</name>
    <dbReference type="NCBI Taxonomy" id="307972"/>
    <lineage>
        <taxon>Eukaryota</taxon>
        <taxon>Metazoa</taxon>
        <taxon>Echinodermata</taxon>
        <taxon>Eleutherozoa</taxon>
        <taxon>Echinozoa</taxon>
        <taxon>Holothuroidea</taxon>
        <taxon>Aspidochirotacea</taxon>
        <taxon>Aspidochirotida</taxon>
        <taxon>Stichopodidae</taxon>
        <taxon>Apostichopus</taxon>
    </lineage>
</organism>
<gene>
    <name evidence="4" type="ORF">BSL78_18284</name>
</gene>
<dbReference type="InterPro" id="IPR021869">
    <property type="entry name" value="RNase_Zc3h12_NYN"/>
</dbReference>
<name>A0A2G8KA31_STIJA</name>
<feature type="domain" description="C3H1-type" evidence="3">
    <location>
        <begin position="99"/>
        <end position="124"/>
    </location>
</feature>
<dbReference type="GO" id="GO:0036464">
    <property type="term" value="C:cytoplasmic ribonucleoprotein granule"/>
    <property type="evidence" value="ECO:0007669"/>
    <property type="project" value="TreeGrafter"/>
</dbReference>
<accession>A0A2G8KA31</accession>
<keyword evidence="1" id="KW-0862">Zinc</keyword>
<evidence type="ECO:0000256" key="1">
    <source>
        <dbReference type="PROSITE-ProRule" id="PRU00723"/>
    </source>
</evidence>
<dbReference type="GO" id="GO:0003729">
    <property type="term" value="F:mRNA binding"/>
    <property type="evidence" value="ECO:0007669"/>
    <property type="project" value="TreeGrafter"/>
</dbReference>
<proteinExistence type="predicted"/>
<dbReference type="STRING" id="307972.A0A2G8KA31"/>
<protein>
    <submittedName>
        <fullName evidence="4">Putative ribonuclease ZC3H12D</fullName>
    </submittedName>
</protein>
<feature type="compositionally biased region" description="Basic and acidic residues" evidence="2">
    <location>
        <begin position="209"/>
        <end position="222"/>
    </location>
</feature>
<dbReference type="Pfam" id="PF11977">
    <property type="entry name" value="RNase_Zc3h12a"/>
    <property type="match status" value="1"/>
</dbReference>
<sequence>MVSNGNITFTPSRRIRTRRIVSYDDRYVLDAAVEFDGVVVSNDHFRDFLEIEGGKYKKIIEEQLLMYTFVEDLFMPTKDPLGRHGPSLDDFLKKKPNKRPQMQRCPYGARCTFGNQCRYDHPEKRADCLPVSQQLLALAKFNRVDISDGISSKSATEPLPGFMQRCSLLPPEARSSPPNPVDQKSFTTPLQNVPKYVGNNARRNLPVYSRDEEFRGQMEKLTKGGSRTESTSPAYPPSNPQVPTSPYSSGHSIGFNSGYQPSPYSSPNNTALLVRPEASYRGDPTETSRFAPQQMNSSTLISRGPKMVSVPHGPSALSGPSMNGTFPFSNNHMRPSVREHNMYNSSATLLPSSYQQQYHYHQPRRTDLEMNSDPSDTRSFRSMHRSVSVQEGSDSQQTRRHIFNNLSNIFGMDLVQYVMTLHPQEVNVEKLMFLLNKEQMTRLGNGSMRL</sequence>
<keyword evidence="1" id="KW-0479">Metal-binding</keyword>
<feature type="zinc finger region" description="C3H1-type" evidence="1">
    <location>
        <begin position="99"/>
        <end position="124"/>
    </location>
</feature>
<evidence type="ECO:0000313" key="5">
    <source>
        <dbReference type="Proteomes" id="UP000230750"/>
    </source>
</evidence>
<dbReference type="Gene3D" id="3.40.50.11980">
    <property type="match status" value="1"/>
</dbReference>
<reference evidence="4 5" key="1">
    <citation type="journal article" date="2017" name="PLoS Biol.">
        <title>The sea cucumber genome provides insights into morphological evolution and visceral regeneration.</title>
        <authorList>
            <person name="Zhang X."/>
            <person name="Sun L."/>
            <person name="Yuan J."/>
            <person name="Sun Y."/>
            <person name="Gao Y."/>
            <person name="Zhang L."/>
            <person name="Li S."/>
            <person name="Dai H."/>
            <person name="Hamel J.F."/>
            <person name="Liu C."/>
            <person name="Yu Y."/>
            <person name="Liu S."/>
            <person name="Lin W."/>
            <person name="Guo K."/>
            <person name="Jin S."/>
            <person name="Xu P."/>
            <person name="Storey K.B."/>
            <person name="Huan P."/>
            <person name="Zhang T."/>
            <person name="Zhou Y."/>
            <person name="Zhang J."/>
            <person name="Lin C."/>
            <person name="Li X."/>
            <person name="Xing L."/>
            <person name="Huo D."/>
            <person name="Sun M."/>
            <person name="Wang L."/>
            <person name="Mercier A."/>
            <person name="Li F."/>
            <person name="Yang H."/>
            <person name="Xiang J."/>
        </authorList>
    </citation>
    <scope>NUCLEOTIDE SEQUENCE [LARGE SCALE GENOMIC DNA]</scope>
    <source>
        <strain evidence="4">Shaxun</strain>
        <tissue evidence="4">Muscle</tissue>
    </source>
</reference>